<keyword evidence="5" id="KW-0460">Magnesium</keyword>
<comment type="cofactor">
    <cofactor evidence="1">
        <name>Mn(2+)</name>
        <dbReference type="ChEBI" id="CHEBI:29035"/>
    </cofactor>
</comment>
<dbReference type="Proteomes" id="UP000726170">
    <property type="component" value="Unassembled WGS sequence"/>
</dbReference>
<evidence type="ECO:0000313" key="9">
    <source>
        <dbReference type="Proteomes" id="UP000726170"/>
    </source>
</evidence>
<organism evidence="8 9">
    <name type="scientific">Clostridium mobile</name>
    <dbReference type="NCBI Taxonomy" id="2841512"/>
    <lineage>
        <taxon>Bacteria</taxon>
        <taxon>Bacillati</taxon>
        <taxon>Bacillota</taxon>
        <taxon>Clostridia</taxon>
        <taxon>Eubacteriales</taxon>
        <taxon>Clostridiaceae</taxon>
        <taxon>Clostridium</taxon>
    </lineage>
</organism>
<sequence length="209" mass="24349">MLNNIMSIFAKRNKGIIGNYEKSSVIIFLISDNENLEVLFQVRAFNLQHQPGDISLPGGRIENGETEEEAAIRESIEELNIKREDFKIIGEMDSLVTHYNRIIYPFVALLNKNQIDPSEDEVDHVFKVPLKYFLENEPEVYEIKIMPQVPENFPYHLIVGGKDYKFSKSNIEQYFYQYNGYVIWGMTAQIIKSFVDIIRSEGLKEDNEK</sequence>
<evidence type="ECO:0000256" key="2">
    <source>
        <dbReference type="ARBA" id="ARBA00001946"/>
    </source>
</evidence>
<dbReference type="PROSITE" id="PS00893">
    <property type="entry name" value="NUDIX_BOX"/>
    <property type="match status" value="1"/>
</dbReference>
<keyword evidence="9" id="KW-1185">Reference proteome</keyword>
<dbReference type="EMBL" id="JAHLQF010000002">
    <property type="protein sequence ID" value="MBU5484872.1"/>
    <property type="molecule type" value="Genomic_DNA"/>
</dbReference>
<evidence type="ECO:0000256" key="5">
    <source>
        <dbReference type="ARBA" id="ARBA00022842"/>
    </source>
</evidence>
<dbReference type="CDD" id="cd03426">
    <property type="entry name" value="NUDIX_CoAse_Nudt7"/>
    <property type="match status" value="1"/>
</dbReference>
<feature type="domain" description="Nudix hydrolase" evidence="7">
    <location>
        <begin position="20"/>
        <end position="151"/>
    </location>
</feature>
<dbReference type="PROSITE" id="PS51462">
    <property type="entry name" value="NUDIX"/>
    <property type="match status" value="1"/>
</dbReference>
<dbReference type="InterPro" id="IPR020084">
    <property type="entry name" value="NUDIX_hydrolase_CS"/>
</dbReference>
<dbReference type="InterPro" id="IPR000086">
    <property type="entry name" value="NUDIX_hydrolase_dom"/>
</dbReference>
<name>A0ABS6EIA0_9CLOT</name>
<evidence type="ECO:0000256" key="1">
    <source>
        <dbReference type="ARBA" id="ARBA00001936"/>
    </source>
</evidence>
<comment type="cofactor">
    <cofactor evidence="2">
        <name>Mg(2+)</name>
        <dbReference type="ChEBI" id="CHEBI:18420"/>
    </cofactor>
</comment>
<keyword evidence="3" id="KW-0479">Metal-binding</keyword>
<keyword evidence="6" id="KW-0464">Manganese</keyword>
<dbReference type="PANTHER" id="PTHR12992">
    <property type="entry name" value="NUDIX HYDROLASE"/>
    <property type="match status" value="1"/>
</dbReference>
<protein>
    <submittedName>
        <fullName evidence="8">CoA pyrophosphatase</fullName>
    </submittedName>
</protein>
<dbReference type="Pfam" id="PF00293">
    <property type="entry name" value="NUDIX"/>
    <property type="match status" value="1"/>
</dbReference>
<evidence type="ECO:0000256" key="6">
    <source>
        <dbReference type="ARBA" id="ARBA00023211"/>
    </source>
</evidence>
<accession>A0ABS6EIA0</accession>
<reference evidence="8 9" key="1">
    <citation type="submission" date="2021-06" db="EMBL/GenBank/DDBJ databases">
        <authorList>
            <person name="Sun Q."/>
            <person name="Li D."/>
        </authorList>
    </citation>
    <scope>NUCLEOTIDE SEQUENCE [LARGE SCALE GENOMIC DNA]</scope>
    <source>
        <strain evidence="8 9">MSJ-11</strain>
    </source>
</reference>
<evidence type="ECO:0000259" key="7">
    <source>
        <dbReference type="PROSITE" id="PS51462"/>
    </source>
</evidence>
<dbReference type="RefSeq" id="WP_216439394.1">
    <property type="nucleotide sequence ID" value="NZ_JAHLQF010000002.1"/>
</dbReference>
<evidence type="ECO:0000256" key="4">
    <source>
        <dbReference type="ARBA" id="ARBA00022801"/>
    </source>
</evidence>
<gene>
    <name evidence="8" type="ORF">KQI86_11045</name>
</gene>
<dbReference type="InterPro" id="IPR045121">
    <property type="entry name" value="CoAse"/>
</dbReference>
<proteinExistence type="predicted"/>
<comment type="caution">
    <text evidence="8">The sequence shown here is derived from an EMBL/GenBank/DDBJ whole genome shotgun (WGS) entry which is preliminary data.</text>
</comment>
<dbReference type="PANTHER" id="PTHR12992:SF11">
    <property type="entry name" value="MITOCHONDRIAL COENZYME A DIPHOSPHATASE NUDT8"/>
    <property type="match status" value="1"/>
</dbReference>
<keyword evidence="4" id="KW-0378">Hydrolase</keyword>
<evidence type="ECO:0000313" key="8">
    <source>
        <dbReference type="EMBL" id="MBU5484872.1"/>
    </source>
</evidence>
<evidence type="ECO:0000256" key="3">
    <source>
        <dbReference type="ARBA" id="ARBA00022723"/>
    </source>
</evidence>